<keyword evidence="2" id="KW-1185">Reference proteome</keyword>
<evidence type="ECO:0000313" key="2">
    <source>
        <dbReference type="Proteomes" id="UP000692954"/>
    </source>
</evidence>
<reference evidence="1" key="1">
    <citation type="submission" date="2021-01" db="EMBL/GenBank/DDBJ databases">
        <authorList>
            <consortium name="Genoscope - CEA"/>
            <person name="William W."/>
        </authorList>
    </citation>
    <scope>NUCLEOTIDE SEQUENCE</scope>
</reference>
<name>A0A8S1KLY3_9CILI</name>
<comment type="caution">
    <text evidence="1">The sequence shown here is derived from an EMBL/GenBank/DDBJ whole genome shotgun (WGS) entry which is preliminary data.</text>
</comment>
<dbReference type="Proteomes" id="UP000692954">
    <property type="component" value="Unassembled WGS sequence"/>
</dbReference>
<gene>
    <name evidence="1" type="ORF">PSON_ATCC_30995.1.T0090440</name>
</gene>
<dbReference type="AlphaFoldDB" id="A0A8S1KLY3"/>
<dbReference type="EMBL" id="CAJJDN010000009">
    <property type="protein sequence ID" value="CAD8055827.1"/>
    <property type="molecule type" value="Genomic_DNA"/>
</dbReference>
<accession>A0A8S1KLY3</accession>
<organism evidence="1 2">
    <name type="scientific">Paramecium sonneborni</name>
    <dbReference type="NCBI Taxonomy" id="65129"/>
    <lineage>
        <taxon>Eukaryota</taxon>
        <taxon>Sar</taxon>
        <taxon>Alveolata</taxon>
        <taxon>Ciliophora</taxon>
        <taxon>Intramacronucleata</taxon>
        <taxon>Oligohymenophorea</taxon>
        <taxon>Peniculida</taxon>
        <taxon>Parameciidae</taxon>
        <taxon>Paramecium</taxon>
    </lineage>
</organism>
<evidence type="ECO:0000313" key="1">
    <source>
        <dbReference type="EMBL" id="CAD8055827.1"/>
    </source>
</evidence>
<proteinExistence type="predicted"/>
<sequence length="288" mass="34885">MHHIHQQIILKLIQFKKRNYSKQLLSQINQDKSSYDLQFTCTHSVIKFQSQSDAKLTSKEQFLIHGLQILKQQMIINQNEFKFQIDGDNFTIKFAFLSYKTSNKPERMSEFSNLKFFRIILDIKLKEKVLILPTKFILDSLIQTQTNIDLILQQIYKIARRTIAFYYRQLLKMLEKKKSWIKFLSIYQKIMINLQQVQKYFIILKICLQYSEYYCKKIIRLKQGEALEIVKRGQKTKEKEEICQKQLQTCVYEKKRLKLITSYVQFQQKSFIKQRYNKYENLRSNNYS</sequence>
<protein>
    <submittedName>
        <fullName evidence="1">Uncharacterized protein</fullName>
    </submittedName>
</protein>